<keyword evidence="1" id="KW-1133">Transmembrane helix</keyword>
<protein>
    <recommendedName>
        <fullName evidence="2">RGS domain-containing protein</fullName>
    </recommendedName>
</protein>
<evidence type="ECO:0000259" key="2">
    <source>
        <dbReference type="Pfam" id="PF00615"/>
    </source>
</evidence>
<dbReference type="EMBL" id="PDNA01000395">
    <property type="protein sequence ID" value="PGG95883.1"/>
    <property type="molecule type" value="Genomic_DNA"/>
</dbReference>
<feature type="transmembrane region" description="Helical" evidence="1">
    <location>
        <begin position="293"/>
        <end position="314"/>
    </location>
</feature>
<sequence>MAPSFLSYYRQPRENPEPSTSALRETRGHQRAATTTAIWGIHDALSFDMIINSYTCPPCTVRDFMNYLLYIERAAENLQFFLWYKDYARRFSLIPENQRELSGAWDEKTPLGTDTRLNKPKTLRSPPCIDVVSINEGTTQDLSQQTTAHAYSPFSTPPRSAHGDKGWISSPATICNDSKNEVEELGSEDAKAKVDITTCDITDGLKHSETQPFRMEISRIVSTYIVDGAPRQLNLTSEERKTVLHALSATTHPSAFAKIIEDVEWNLRHQAHPNFVRWSLVNSNRHRLALARIGSAIIVAIGLIAGILPIFTVANRSYRLFSAILLLPGFLIWFTTAQGVCLLFVVLNRRHLHPWEFFECDSESPPVNKIGETNKATDAEMGAANSYEEEPWVRKYKRRPFFRKAFDPETRIEDPALLRVQNLALLRAFFLAVSVTAVLVTIFISVPPTPMI</sequence>
<dbReference type="Pfam" id="PF00615">
    <property type="entry name" value="RGS"/>
    <property type="match status" value="1"/>
</dbReference>
<organism evidence="3 4">
    <name type="scientific">Polytolypa hystricis (strain UAMH7299)</name>
    <dbReference type="NCBI Taxonomy" id="1447883"/>
    <lineage>
        <taxon>Eukaryota</taxon>
        <taxon>Fungi</taxon>
        <taxon>Dikarya</taxon>
        <taxon>Ascomycota</taxon>
        <taxon>Pezizomycotina</taxon>
        <taxon>Eurotiomycetes</taxon>
        <taxon>Eurotiomycetidae</taxon>
        <taxon>Onygenales</taxon>
        <taxon>Onygenales incertae sedis</taxon>
        <taxon>Polytolypa</taxon>
    </lineage>
</organism>
<proteinExistence type="predicted"/>
<gene>
    <name evidence="3" type="ORF">AJ80_09901</name>
</gene>
<accession>A0A2B7W8M6</accession>
<dbReference type="InterPro" id="IPR044926">
    <property type="entry name" value="RGS_subdomain_2"/>
</dbReference>
<feature type="transmembrane region" description="Helical" evidence="1">
    <location>
        <begin position="424"/>
        <end position="446"/>
    </location>
</feature>
<dbReference type="STRING" id="1447883.A0A2B7W8M6"/>
<keyword evidence="4" id="KW-1185">Reference proteome</keyword>
<comment type="caution">
    <text evidence="3">The sequence shown here is derived from an EMBL/GenBank/DDBJ whole genome shotgun (WGS) entry which is preliminary data.</text>
</comment>
<dbReference type="InterPro" id="IPR036305">
    <property type="entry name" value="RGS_sf"/>
</dbReference>
<dbReference type="AlphaFoldDB" id="A0A2B7W8M6"/>
<dbReference type="PANTHER" id="PTHR39466:SF1">
    <property type="entry name" value="RGS DOMAIN-CONTAINING PROTEIN"/>
    <property type="match status" value="1"/>
</dbReference>
<reference evidence="3 4" key="1">
    <citation type="submission" date="2017-10" db="EMBL/GenBank/DDBJ databases">
        <title>Comparative genomics in systemic dimorphic fungi from Ajellomycetaceae.</title>
        <authorList>
            <person name="Munoz J.F."/>
            <person name="Mcewen J.G."/>
            <person name="Clay O.K."/>
            <person name="Cuomo C.A."/>
        </authorList>
    </citation>
    <scope>NUCLEOTIDE SEQUENCE [LARGE SCALE GENOMIC DNA]</scope>
    <source>
        <strain evidence="3 4">UAMH7299</strain>
    </source>
</reference>
<dbReference type="Gene3D" id="1.10.167.10">
    <property type="entry name" value="Regulator of G-protein Signalling 4, domain 2"/>
    <property type="match status" value="1"/>
</dbReference>
<feature type="domain" description="RGS" evidence="2">
    <location>
        <begin position="205"/>
        <end position="277"/>
    </location>
</feature>
<keyword evidence="1" id="KW-0812">Transmembrane</keyword>
<keyword evidence="1" id="KW-0472">Membrane</keyword>
<evidence type="ECO:0000313" key="3">
    <source>
        <dbReference type="EMBL" id="PGG95883.1"/>
    </source>
</evidence>
<dbReference type="Proteomes" id="UP000224634">
    <property type="component" value="Unassembled WGS sequence"/>
</dbReference>
<dbReference type="PANTHER" id="PTHR39466">
    <property type="entry name" value="RGS DOMAIN-CONTAINING PROTEIN"/>
    <property type="match status" value="1"/>
</dbReference>
<dbReference type="OrthoDB" id="3232309at2759"/>
<evidence type="ECO:0000313" key="4">
    <source>
        <dbReference type="Proteomes" id="UP000224634"/>
    </source>
</evidence>
<evidence type="ECO:0000256" key="1">
    <source>
        <dbReference type="SAM" id="Phobius"/>
    </source>
</evidence>
<dbReference type="SUPFAM" id="SSF48097">
    <property type="entry name" value="Regulator of G-protein signaling, RGS"/>
    <property type="match status" value="1"/>
</dbReference>
<dbReference type="InterPro" id="IPR016137">
    <property type="entry name" value="RGS"/>
</dbReference>
<feature type="transmembrane region" description="Helical" evidence="1">
    <location>
        <begin position="320"/>
        <end position="347"/>
    </location>
</feature>
<name>A0A2B7W8M6_POLH7</name>